<keyword evidence="1" id="KW-0812">Transmembrane</keyword>
<dbReference type="Gene3D" id="3.40.720.10">
    <property type="entry name" value="Alkaline Phosphatase, subunit A"/>
    <property type="match status" value="1"/>
</dbReference>
<gene>
    <name evidence="2" type="ORF">GCM10023350_31620</name>
</gene>
<protein>
    <submittedName>
        <fullName evidence="2">Phage holin family protein</fullName>
    </submittedName>
</protein>
<feature type="transmembrane region" description="Helical" evidence="1">
    <location>
        <begin position="109"/>
        <end position="129"/>
    </location>
</feature>
<feature type="transmembrane region" description="Helical" evidence="1">
    <location>
        <begin position="76"/>
        <end position="97"/>
    </location>
</feature>
<name>A0ABP8Z2F6_9ACTN</name>
<dbReference type="InterPro" id="IPR002591">
    <property type="entry name" value="Phosphodiest/P_Trfase"/>
</dbReference>
<evidence type="ECO:0000313" key="2">
    <source>
        <dbReference type="EMBL" id="GAA4744583.1"/>
    </source>
</evidence>
<dbReference type="InterPro" id="IPR007165">
    <property type="entry name" value="Phage_holin_4_2"/>
</dbReference>
<keyword evidence="1" id="KW-1133">Transmembrane helix</keyword>
<accession>A0ABP8Z2F6</accession>
<feature type="transmembrane region" description="Helical" evidence="1">
    <location>
        <begin position="19"/>
        <end position="39"/>
    </location>
</feature>
<evidence type="ECO:0000313" key="3">
    <source>
        <dbReference type="Proteomes" id="UP001499882"/>
    </source>
</evidence>
<dbReference type="Pfam" id="PF01663">
    <property type="entry name" value="Phosphodiest"/>
    <property type="match status" value="1"/>
</dbReference>
<dbReference type="EMBL" id="BAABKN010000019">
    <property type="protein sequence ID" value="GAA4744583.1"/>
    <property type="molecule type" value="Genomic_DNA"/>
</dbReference>
<feature type="transmembrane region" description="Helical" evidence="1">
    <location>
        <begin position="51"/>
        <end position="69"/>
    </location>
</feature>
<comment type="caution">
    <text evidence="2">The sequence shown here is derived from an EMBL/GenBank/DDBJ whole genome shotgun (WGS) entry which is preliminary data.</text>
</comment>
<dbReference type="RefSeq" id="WP_345527788.1">
    <property type="nucleotide sequence ID" value="NZ_BAABKN010000019.1"/>
</dbReference>
<dbReference type="Proteomes" id="UP001499882">
    <property type="component" value="Unassembled WGS sequence"/>
</dbReference>
<keyword evidence="3" id="KW-1185">Reference proteome</keyword>
<dbReference type="InterPro" id="IPR017850">
    <property type="entry name" value="Alkaline_phosphatase_core_sf"/>
</dbReference>
<sequence>MAGSAAGAHSRWHLRWGDLGRAVLGIIGATLGLVLASWVLPGFNLTGWEDALRTAVLVAVIGAVLRVLLVEGAIRLGWVGSILLGLLGQALAVWLVVYAPKGLTAADLGWALLASWIVAFVSTLFVWVATAGTDDAVTASLLRRARRQRVTLDDPDVPGIVYVQADGVPYPVLDWCVRAGTLPTLSRWIRSGSHHAVEWRPKLPATTPASQMGILHGTIDGIPAFRWLDRPSGKVYVANRPADAALIEAMHSDGLGLLADDGVSVSNLFTGDAPTAYATMSAVGRGHATRRSRRTISNFLSRPAGFTRSMTRALSEIARERFQATRARRRDIRPRVHRGWAFAMERAALNGVVRDLNTTLVAEAMLQGHRSVYVDYVDYDAVAHHAGILQPESLDALAGIDAVLAQLEQVAAVAPRKYHIVVLSDHGQSQGTIFADRYGEDLAALVSRLSDTTAIASVENAEGSGALNSMVAGNADQDTVLGRALDRASVRITADTFETREPASAKPEEQFLVFGSGNLGLIYVTGEGHRLDIDELSARFPALVPGLVEHPGVGFVVIDTVEHGPVALGRGGEHRVREGVVVGVDPLAKFGPHAPEFVLRAATMPEAPDIYVNSLLDDLDEVAAFEGLVACHGGLGGWQDRGMVVHPVDLDMPEEMVVGADALHDVLVGWLEGCGHRTELVGHDRGNVSGGAP</sequence>
<keyword evidence="1" id="KW-0472">Membrane</keyword>
<dbReference type="SUPFAM" id="SSF53649">
    <property type="entry name" value="Alkaline phosphatase-like"/>
    <property type="match status" value="1"/>
</dbReference>
<proteinExistence type="predicted"/>
<organism evidence="2 3">
    <name type="scientific">Nocardioides endophyticus</name>
    <dbReference type="NCBI Taxonomy" id="1353775"/>
    <lineage>
        <taxon>Bacteria</taxon>
        <taxon>Bacillati</taxon>
        <taxon>Actinomycetota</taxon>
        <taxon>Actinomycetes</taxon>
        <taxon>Propionibacteriales</taxon>
        <taxon>Nocardioidaceae</taxon>
        <taxon>Nocardioides</taxon>
    </lineage>
</organism>
<evidence type="ECO:0000256" key="1">
    <source>
        <dbReference type="SAM" id="Phobius"/>
    </source>
</evidence>
<reference evidence="3" key="1">
    <citation type="journal article" date="2019" name="Int. J. Syst. Evol. Microbiol.">
        <title>The Global Catalogue of Microorganisms (GCM) 10K type strain sequencing project: providing services to taxonomists for standard genome sequencing and annotation.</title>
        <authorList>
            <consortium name="The Broad Institute Genomics Platform"/>
            <consortium name="The Broad Institute Genome Sequencing Center for Infectious Disease"/>
            <person name="Wu L."/>
            <person name="Ma J."/>
        </authorList>
    </citation>
    <scope>NUCLEOTIDE SEQUENCE [LARGE SCALE GENOMIC DNA]</scope>
    <source>
        <strain evidence="3">JCM 18532</strain>
    </source>
</reference>
<dbReference type="Pfam" id="PF04020">
    <property type="entry name" value="Phage_holin_4_2"/>
    <property type="match status" value="1"/>
</dbReference>